<keyword evidence="2" id="KW-1185">Reference proteome</keyword>
<sequence>MANNNLTSEWKRLAAKEKRFLEKRAEKTDSLLNQKLAEKVPDKLQETLDAAFAKAFHVIFDKGTDYIEKTYNKETLEHEHQVDMYAAELRQNKKALRNFSKKASATGRKNILISGAAGIGMGLVGVGLPDIPVFTGMLLKNIYEIALQYGFEYESEEERYFILRLIEGSLSYGDDIVAINRELNEYIYSLEIPKDYDKEDQIKKTSAALSSELLYMKFLQGIPIVGAVGGAYDVIYMKKVNDYAKLKYNRRFLEGQLLGSDTF</sequence>
<dbReference type="RefSeq" id="WP_226385741.1">
    <property type="nucleotide sequence ID" value="NZ_JADCKA010000015.1"/>
</dbReference>
<dbReference type="PANTHER" id="PTHR41260:SF1">
    <property type="entry name" value="PROTEIN ECSC"/>
    <property type="match status" value="1"/>
</dbReference>
<reference evidence="1 2" key="1">
    <citation type="submission" date="2020-10" db="EMBL/GenBank/DDBJ databases">
        <title>ChiBAC.</title>
        <authorList>
            <person name="Zenner C."/>
            <person name="Hitch T.C.A."/>
            <person name="Clavel T."/>
        </authorList>
    </citation>
    <scope>NUCLEOTIDE SEQUENCE [LARGE SCALE GENOMIC DNA]</scope>
    <source>
        <strain evidence="1 2">DSM 108706</strain>
    </source>
</reference>
<proteinExistence type="predicted"/>
<dbReference type="InterPro" id="IPR024787">
    <property type="entry name" value="EcsC"/>
</dbReference>
<dbReference type="Pfam" id="PF12787">
    <property type="entry name" value="EcsC"/>
    <property type="match status" value="1"/>
</dbReference>
<accession>A0ABR9QYY4</accession>
<evidence type="ECO:0000313" key="2">
    <source>
        <dbReference type="Proteomes" id="UP001516588"/>
    </source>
</evidence>
<organism evidence="1 2">
    <name type="scientific">Gallibacter intestinalis</name>
    <dbReference type="NCBI Taxonomy" id="2779356"/>
    <lineage>
        <taxon>Bacteria</taxon>
        <taxon>Bacillati</taxon>
        <taxon>Bacillota</taxon>
        <taxon>Clostridia</taxon>
        <taxon>Eubacteriales</taxon>
        <taxon>Eubacteriaceae</taxon>
        <taxon>Gallibacter</taxon>
    </lineage>
</organism>
<evidence type="ECO:0000313" key="1">
    <source>
        <dbReference type="EMBL" id="MBE5036095.1"/>
    </source>
</evidence>
<dbReference type="PANTHER" id="PTHR41260">
    <property type="entry name" value="PROTEIN ECSC"/>
    <property type="match status" value="1"/>
</dbReference>
<name>A0ABR9QYY4_9FIRM</name>
<dbReference type="Proteomes" id="UP001516588">
    <property type="component" value="Unassembled WGS sequence"/>
</dbReference>
<dbReference type="EMBL" id="JADCKA010000015">
    <property type="protein sequence ID" value="MBE5036095.1"/>
    <property type="molecule type" value="Genomic_DNA"/>
</dbReference>
<comment type="caution">
    <text evidence="1">The sequence shown here is derived from an EMBL/GenBank/DDBJ whole genome shotgun (WGS) entry which is preliminary data.</text>
</comment>
<gene>
    <name evidence="1" type="ORF">INF20_07400</name>
</gene>
<protein>
    <submittedName>
        <fullName evidence="1">EcsC family protein</fullName>
    </submittedName>
</protein>